<feature type="compositionally biased region" description="Basic and acidic residues" evidence="11">
    <location>
        <begin position="972"/>
        <end position="981"/>
    </location>
</feature>
<evidence type="ECO:0000256" key="10">
    <source>
        <dbReference type="PIRNR" id="PIRNR017127"/>
    </source>
</evidence>
<dbReference type="VEuPathDB" id="FungiDB:MMYC01_204474"/>
<dbReference type="GO" id="GO:0000776">
    <property type="term" value="C:kinetochore"/>
    <property type="evidence" value="ECO:0007669"/>
    <property type="project" value="EnsemblFungi"/>
</dbReference>
<feature type="compositionally biased region" description="Acidic residues" evidence="11">
    <location>
        <begin position="1006"/>
        <end position="1016"/>
    </location>
</feature>
<dbReference type="GO" id="GO:0051301">
    <property type="term" value="P:cell division"/>
    <property type="evidence" value="ECO:0007669"/>
    <property type="project" value="UniProtKB-KW"/>
</dbReference>
<keyword evidence="9 10" id="KW-0131">Cell cycle</keyword>
<keyword evidence="5 10" id="KW-0132">Cell division</keyword>
<keyword evidence="15" id="KW-1185">Reference proteome</keyword>
<evidence type="ECO:0000256" key="4">
    <source>
        <dbReference type="ARBA" id="ARBA00022454"/>
    </source>
</evidence>
<keyword evidence="6 10" id="KW-0498">Mitosis</keyword>
<dbReference type="OrthoDB" id="436262at2759"/>
<dbReference type="GO" id="GO:0042393">
    <property type="term" value="F:histone binding"/>
    <property type="evidence" value="ECO:0007669"/>
    <property type="project" value="TreeGrafter"/>
</dbReference>
<keyword evidence="8" id="KW-0539">Nucleus</keyword>
<feature type="region of interest" description="Disordered" evidence="11">
    <location>
        <begin position="881"/>
        <end position="932"/>
    </location>
</feature>
<dbReference type="GO" id="GO:0000796">
    <property type="term" value="C:condensin complex"/>
    <property type="evidence" value="ECO:0007669"/>
    <property type="project" value="EnsemblFungi"/>
</dbReference>
<dbReference type="GO" id="GO:0000791">
    <property type="term" value="C:euchromatin"/>
    <property type="evidence" value="ECO:0007669"/>
    <property type="project" value="EnsemblFungi"/>
</dbReference>
<evidence type="ECO:0000256" key="11">
    <source>
        <dbReference type="SAM" id="MobiDB-lite"/>
    </source>
</evidence>
<dbReference type="GO" id="GO:0003697">
    <property type="term" value="F:single-stranded DNA binding"/>
    <property type="evidence" value="ECO:0007669"/>
    <property type="project" value="EnsemblFungi"/>
</dbReference>
<dbReference type="GO" id="GO:0016887">
    <property type="term" value="F:ATP hydrolysis activity"/>
    <property type="evidence" value="ECO:0007669"/>
    <property type="project" value="EnsemblFungi"/>
</dbReference>
<keyword evidence="4" id="KW-0158">Chromosome</keyword>
<feature type="region of interest" description="Disordered" evidence="11">
    <location>
        <begin position="972"/>
        <end position="1016"/>
    </location>
</feature>
<dbReference type="GO" id="GO:0005730">
    <property type="term" value="C:nucleolus"/>
    <property type="evidence" value="ECO:0007669"/>
    <property type="project" value="EnsemblFungi"/>
</dbReference>
<dbReference type="InterPro" id="IPR011989">
    <property type="entry name" value="ARM-like"/>
</dbReference>
<comment type="caution">
    <text evidence="14">The sequence shown here is derived from an EMBL/GenBank/DDBJ whole genome shotgun (WGS) entry which is preliminary data.</text>
</comment>
<gene>
    <name evidence="14" type="ORF">MMYC01_204474</name>
</gene>
<dbReference type="PIRSF" id="PIRSF017127">
    <property type="entry name" value="Condensin_D2"/>
    <property type="match status" value="1"/>
</dbReference>
<dbReference type="FunFam" id="1.25.10.10:FF:000272">
    <property type="entry name" value="Condensin complex subunit 1"/>
    <property type="match status" value="1"/>
</dbReference>
<feature type="domain" description="Condensin complex subunit 1 C-terminal" evidence="12">
    <location>
        <begin position="1101"/>
        <end position="1260"/>
    </location>
</feature>
<dbReference type="STRING" id="100816.A0A175W7T5"/>
<dbReference type="PANTHER" id="PTHR14222:SF2">
    <property type="entry name" value="CONDENSIN COMPLEX SUBUNIT 1"/>
    <property type="match status" value="1"/>
</dbReference>
<evidence type="ECO:0000313" key="15">
    <source>
        <dbReference type="Proteomes" id="UP000078237"/>
    </source>
</evidence>
<feature type="compositionally biased region" description="Polar residues" evidence="11">
    <location>
        <begin position="983"/>
        <end position="992"/>
    </location>
</feature>
<dbReference type="Pfam" id="PF12717">
    <property type="entry name" value="Cnd1"/>
    <property type="match status" value="1"/>
</dbReference>
<accession>A0A175W7T5</accession>
<evidence type="ECO:0000256" key="1">
    <source>
        <dbReference type="ARBA" id="ARBA00004123"/>
    </source>
</evidence>
<dbReference type="InterPro" id="IPR026971">
    <property type="entry name" value="CND1/NCAPD3"/>
</dbReference>
<dbReference type="SUPFAM" id="SSF48371">
    <property type="entry name" value="ARM repeat"/>
    <property type="match status" value="1"/>
</dbReference>
<evidence type="ECO:0000256" key="3">
    <source>
        <dbReference type="ARBA" id="ARBA00009606"/>
    </source>
</evidence>
<dbReference type="GO" id="GO:0003690">
    <property type="term" value="F:double-stranded DNA binding"/>
    <property type="evidence" value="ECO:0007669"/>
    <property type="project" value="EnsemblFungi"/>
</dbReference>
<dbReference type="InterPro" id="IPR032682">
    <property type="entry name" value="Cnd1_C"/>
</dbReference>
<dbReference type="PANTHER" id="PTHR14222">
    <property type="entry name" value="CONDENSIN"/>
    <property type="match status" value="1"/>
</dbReference>
<dbReference type="FunFam" id="1.25.10.10:FF:000920">
    <property type="entry name" value="Condensin complex subunit 1"/>
    <property type="match status" value="1"/>
</dbReference>
<reference evidence="14 15" key="1">
    <citation type="journal article" date="2016" name="Genome Announc.">
        <title>Genome Sequence of Madurella mycetomatis mm55, Isolated from a Human Mycetoma Case in Sudan.</title>
        <authorList>
            <person name="Smit S."/>
            <person name="Derks M.F."/>
            <person name="Bervoets S."/>
            <person name="Fahal A."/>
            <person name="van Leeuwen W."/>
            <person name="van Belkum A."/>
            <person name="van de Sande W.W."/>
        </authorList>
    </citation>
    <scope>NUCLEOTIDE SEQUENCE [LARGE SCALE GENOMIC DNA]</scope>
    <source>
        <strain evidence="15">mm55</strain>
    </source>
</reference>
<sequence>MDNVNFDINDALKHYMSDPATIPTPEAHGALVDCENDPEALADNAVINGVLNPIVDAVAENPDAVTRSHIFDSLQFLLKCAPISSHPSLPYTQEASLLAAETPPARRQHTLDSVSATDRTEVRRLRECDSELFKQSRYTSFLSAHALSKIFDLITSGLATEADVIHHDLESDEQELIAHHKQLLEMYGFLLQWTIAAVETKAAEKSSATVPTRGRGKPKGKKDAGKDAVWDSSTQLETALNTMCKVLRLKLGKIFLTTSERDTFISLLTRPIYMILESEQRVKSTSIRMHAFKVLCVAVKHHGHGYAAQISIVQNLTYFEHLSEPMAEFLHILAEQYDYPQLADEILRELSNKEFNSNDTKGPKSVSTFMIKLSELAPRLVIKQVTLLAKQLDSESYTLRCALIEVFGNMLAHLSKSDERGENHKTQMNAFFDVLEERFLDINPYCRCRTIQVYVKLCELEQKFPKRRQKAAELACRSLEDKSSHVRRNAIKLLGTLIRTHPFTALHGAQLARKDWQERLDKVDSELNALKPPVDAPGLDGDKGNTTVDQALVDDATQIESPKKQPAEMTDEEKVAAIQKAQEEAATSEAIEKLTLTRRYYTEALKFIDVLHEATGTVCQLLGSRNKSEVIEAMDFFEIGDAYNIEENKIGIRRMLRLIWTKGNSDEGKGVQTHLIECYKRLFFEAPDSFSPNDAANYIARNMISLTFGATPAELTSLEQLLSTMIKQGMIPELVITKLWQVYGIQKREISRKQRRGAIIVLGMLATASPEIVVGEMETMLRTGLGAHGRADLQLAKYTCVALRRINPTGRQAKESTVKFSRLPNDHAVLVRLAAITEVPTESKDWYGVAEQAINAIYAISRHPDVLCSELIRRKTRAVFSRPISRPTSRPTSRDEAQSAPSPASANEGGEGPTVLAPSSQPPSSPVKKQNKDNTVGLSQLLFIVGHVAIKQIVHLELCELDFKRRKQEKEKTVAAAKERSSLGASTSSRKASGQARGDKSKAPEDEGDELDLIGGTTEDDFTEAMAHIRERELLYGPSSLLAMFGPMVSEICANNTTYRDRNLQQAATLCLAKLMCVSSEYCEANLPLLITIMERSADATVRSNAVIALGDMAVCFNHLIDENTDFLYRRLADPDPSVKRTCLMTLTFLILAGQVKVKGQLGEMAKCLEDEDKRIADLARMFFTELSTKDNAVYNHFVDMFSLLSADQGMGEESFRRVMKFLLGFVEKDKHAKQLAEKLAARLARCETERQWNDVAFALGLLQHKNEDITKLVAEGFKVVQAPA</sequence>
<comment type="function">
    <text evidence="10">Regulatory subunit of the condensin complex, a complex required for conversion of interphase chromatin into mitotic-like condense chromosomes. The condensin complex probably introduces positive supercoils into relaxed DNA in the presence of type I topoisomerases and converts nicked DNA into positive knotted forms in the presence of type II topoisomerases.</text>
</comment>
<evidence type="ECO:0000256" key="7">
    <source>
        <dbReference type="ARBA" id="ARBA00023067"/>
    </source>
</evidence>
<evidence type="ECO:0000256" key="6">
    <source>
        <dbReference type="ARBA" id="ARBA00022776"/>
    </source>
</evidence>
<organism evidence="14 15">
    <name type="scientific">Madurella mycetomatis</name>
    <dbReference type="NCBI Taxonomy" id="100816"/>
    <lineage>
        <taxon>Eukaryota</taxon>
        <taxon>Fungi</taxon>
        <taxon>Dikarya</taxon>
        <taxon>Ascomycota</taxon>
        <taxon>Pezizomycotina</taxon>
        <taxon>Sordariomycetes</taxon>
        <taxon>Sordariomycetidae</taxon>
        <taxon>Sordariales</taxon>
        <taxon>Sordariales incertae sedis</taxon>
        <taxon>Madurella</taxon>
    </lineage>
</organism>
<dbReference type="GO" id="GO:0007076">
    <property type="term" value="P:mitotic chromosome condensation"/>
    <property type="evidence" value="ECO:0007669"/>
    <property type="project" value="EnsemblFungi"/>
</dbReference>
<comment type="subcellular location">
    <subcellularLocation>
        <location evidence="2">Chromosome</location>
    </subcellularLocation>
    <subcellularLocation>
        <location evidence="1">Nucleus</location>
    </subcellularLocation>
</comment>
<keyword evidence="7 10" id="KW-0226">DNA condensation</keyword>
<evidence type="ECO:0000313" key="14">
    <source>
        <dbReference type="EMBL" id="KXX79569.1"/>
    </source>
</evidence>
<dbReference type="Gene3D" id="1.25.10.10">
    <property type="entry name" value="Leucine-rich Repeat Variant"/>
    <property type="match status" value="2"/>
</dbReference>
<dbReference type="InterPro" id="IPR024324">
    <property type="entry name" value="Condensin_cplx_su1_N"/>
</dbReference>
<dbReference type="Pfam" id="PF12922">
    <property type="entry name" value="Cnd1_N"/>
    <property type="match status" value="1"/>
</dbReference>
<dbReference type="GO" id="GO:0005737">
    <property type="term" value="C:cytoplasm"/>
    <property type="evidence" value="ECO:0007669"/>
    <property type="project" value="EnsemblFungi"/>
</dbReference>
<dbReference type="AlphaFoldDB" id="A0A175W7T5"/>
<evidence type="ECO:0000259" key="13">
    <source>
        <dbReference type="Pfam" id="PF12922"/>
    </source>
</evidence>
<evidence type="ECO:0000259" key="12">
    <source>
        <dbReference type="Pfam" id="PF12717"/>
    </source>
</evidence>
<proteinExistence type="inferred from homology"/>
<dbReference type="GO" id="GO:0010032">
    <property type="term" value="P:meiotic chromosome condensation"/>
    <property type="evidence" value="ECO:0007669"/>
    <property type="project" value="TreeGrafter"/>
</dbReference>
<evidence type="ECO:0000256" key="2">
    <source>
        <dbReference type="ARBA" id="ARBA00004286"/>
    </source>
</evidence>
<feature type="domain" description="Condensin complex subunit 1 N-terminal" evidence="13">
    <location>
        <begin position="145"/>
        <end position="308"/>
    </location>
</feature>
<protein>
    <recommendedName>
        <fullName evidence="10">Condensin complex subunit 1</fullName>
    </recommendedName>
</protein>
<name>A0A175W7T5_9PEZI</name>
<feature type="region of interest" description="Disordered" evidence="11">
    <location>
        <begin position="204"/>
        <end position="228"/>
    </location>
</feature>
<comment type="similarity">
    <text evidence="3 10">Belongs to the CND1 (condensin subunit 1) family.</text>
</comment>
<evidence type="ECO:0000256" key="5">
    <source>
        <dbReference type="ARBA" id="ARBA00022618"/>
    </source>
</evidence>
<dbReference type="GO" id="GO:0140602">
    <property type="term" value="C:nucleolar peripheral inclusion body"/>
    <property type="evidence" value="ECO:0007669"/>
    <property type="project" value="EnsemblFungi"/>
</dbReference>
<evidence type="ECO:0000256" key="8">
    <source>
        <dbReference type="ARBA" id="ARBA00023242"/>
    </source>
</evidence>
<dbReference type="InterPro" id="IPR016024">
    <property type="entry name" value="ARM-type_fold"/>
</dbReference>
<dbReference type="EMBL" id="LCTW02000083">
    <property type="protein sequence ID" value="KXX79569.1"/>
    <property type="molecule type" value="Genomic_DNA"/>
</dbReference>
<evidence type="ECO:0000256" key="9">
    <source>
        <dbReference type="ARBA" id="ARBA00023306"/>
    </source>
</evidence>
<dbReference type="InterPro" id="IPR007673">
    <property type="entry name" value="Condensin_cplx_su1"/>
</dbReference>
<dbReference type="Proteomes" id="UP000078237">
    <property type="component" value="Unassembled WGS sequence"/>
</dbReference>